<organism evidence="1 2">
    <name type="scientific">Brachionus plicatilis</name>
    <name type="common">Marine rotifer</name>
    <name type="synonym">Brachionus muelleri</name>
    <dbReference type="NCBI Taxonomy" id="10195"/>
    <lineage>
        <taxon>Eukaryota</taxon>
        <taxon>Metazoa</taxon>
        <taxon>Spiralia</taxon>
        <taxon>Gnathifera</taxon>
        <taxon>Rotifera</taxon>
        <taxon>Eurotatoria</taxon>
        <taxon>Monogononta</taxon>
        <taxon>Pseudotrocha</taxon>
        <taxon>Ploima</taxon>
        <taxon>Brachionidae</taxon>
        <taxon>Brachionus</taxon>
    </lineage>
</organism>
<proteinExistence type="predicted"/>
<gene>
    <name evidence="1" type="ORF">BpHYR1_040994</name>
</gene>
<evidence type="ECO:0000313" key="2">
    <source>
        <dbReference type="Proteomes" id="UP000276133"/>
    </source>
</evidence>
<evidence type="ECO:0000313" key="1">
    <source>
        <dbReference type="EMBL" id="RNA13581.1"/>
    </source>
</evidence>
<name>A0A3M7QR71_BRAPC</name>
<protein>
    <submittedName>
        <fullName evidence="1">Uncharacterized protein</fullName>
    </submittedName>
</protein>
<keyword evidence="2" id="KW-1185">Reference proteome</keyword>
<sequence length="77" mass="8861">MGYKRDFSQRSYSSGNLNKWPEYFNYLIAPLNAHLAQRKIKTGAIEGTTATRLCMDRTTESQTIGRSTDEIQYLNTH</sequence>
<comment type="caution">
    <text evidence="1">The sequence shown here is derived from an EMBL/GenBank/DDBJ whole genome shotgun (WGS) entry which is preliminary data.</text>
</comment>
<accession>A0A3M7QR71</accession>
<reference evidence="1 2" key="1">
    <citation type="journal article" date="2018" name="Sci. Rep.">
        <title>Genomic signatures of local adaptation to the degree of environmental predictability in rotifers.</title>
        <authorList>
            <person name="Franch-Gras L."/>
            <person name="Hahn C."/>
            <person name="Garcia-Roger E.M."/>
            <person name="Carmona M.J."/>
            <person name="Serra M."/>
            <person name="Gomez A."/>
        </authorList>
    </citation>
    <scope>NUCLEOTIDE SEQUENCE [LARGE SCALE GENOMIC DNA]</scope>
    <source>
        <strain evidence="1">HYR1</strain>
    </source>
</reference>
<dbReference type="AlphaFoldDB" id="A0A3M7QR71"/>
<dbReference type="Proteomes" id="UP000276133">
    <property type="component" value="Unassembled WGS sequence"/>
</dbReference>
<dbReference type="EMBL" id="REGN01005375">
    <property type="protein sequence ID" value="RNA13581.1"/>
    <property type="molecule type" value="Genomic_DNA"/>
</dbReference>